<dbReference type="InterPro" id="IPR044880">
    <property type="entry name" value="NCX_ion-bd_dom_sf"/>
</dbReference>
<feature type="domain" description="Sodium/calcium exchanger membrane region" evidence="8">
    <location>
        <begin position="26"/>
        <end position="122"/>
    </location>
</feature>
<organism evidence="9 10">
    <name type="scientific">Taxus chinensis</name>
    <name type="common">Chinese yew</name>
    <name type="synonym">Taxus wallichiana var. chinensis</name>
    <dbReference type="NCBI Taxonomy" id="29808"/>
    <lineage>
        <taxon>Eukaryota</taxon>
        <taxon>Viridiplantae</taxon>
        <taxon>Streptophyta</taxon>
        <taxon>Embryophyta</taxon>
        <taxon>Tracheophyta</taxon>
        <taxon>Spermatophyta</taxon>
        <taxon>Pinopsida</taxon>
        <taxon>Pinidae</taxon>
        <taxon>Conifers II</taxon>
        <taxon>Cupressales</taxon>
        <taxon>Taxaceae</taxon>
        <taxon>Taxus</taxon>
    </lineage>
</organism>
<evidence type="ECO:0000313" key="9">
    <source>
        <dbReference type="EMBL" id="KAH9305657.1"/>
    </source>
</evidence>
<accession>A0AA38FK65</accession>
<gene>
    <name evidence="9" type="ORF">KI387_010061</name>
</gene>
<sequence length="124" mass="13678">MENVVKQTRKVVHLNPDTGAKIVTKERIWNYTLADISLLAFGTSFPQISLAIIDAFQNLGQQYAGGLGPATLVGSAAFDLYPIHAVCVVVPKAGTVKKISDLGVWLVELAWSFWAYIWLYLIIQ</sequence>
<comment type="caution">
    <text evidence="9">The sequence shown here is derived from an EMBL/GenBank/DDBJ whole genome shotgun (WGS) entry which is preliminary data.</text>
</comment>
<dbReference type="GO" id="GO:0030001">
    <property type="term" value="P:metal ion transport"/>
    <property type="evidence" value="ECO:0007669"/>
    <property type="project" value="TreeGrafter"/>
</dbReference>
<evidence type="ECO:0000313" key="10">
    <source>
        <dbReference type="Proteomes" id="UP000824469"/>
    </source>
</evidence>
<keyword evidence="5" id="KW-0406">Ion transport</keyword>
<evidence type="ECO:0000256" key="3">
    <source>
        <dbReference type="ARBA" id="ARBA00022692"/>
    </source>
</evidence>
<evidence type="ECO:0000259" key="8">
    <source>
        <dbReference type="Pfam" id="PF01699"/>
    </source>
</evidence>
<feature type="non-terminal residue" evidence="9">
    <location>
        <position position="1"/>
    </location>
</feature>
<evidence type="ECO:0000256" key="1">
    <source>
        <dbReference type="ARBA" id="ARBA00004127"/>
    </source>
</evidence>
<keyword evidence="6 7" id="KW-0472">Membrane</keyword>
<dbReference type="GO" id="GO:0055085">
    <property type="term" value="P:transmembrane transport"/>
    <property type="evidence" value="ECO:0007669"/>
    <property type="project" value="InterPro"/>
</dbReference>
<proteinExistence type="predicted"/>
<dbReference type="InterPro" id="IPR051171">
    <property type="entry name" value="CaCA"/>
</dbReference>
<dbReference type="InterPro" id="IPR004837">
    <property type="entry name" value="NaCa_Exmemb"/>
</dbReference>
<keyword evidence="2" id="KW-0813">Transport</keyword>
<dbReference type="Pfam" id="PF01699">
    <property type="entry name" value="Na_Ca_ex"/>
    <property type="match status" value="1"/>
</dbReference>
<dbReference type="GO" id="GO:0012505">
    <property type="term" value="C:endomembrane system"/>
    <property type="evidence" value="ECO:0007669"/>
    <property type="project" value="UniProtKB-SubCell"/>
</dbReference>
<dbReference type="PANTHER" id="PTHR11878">
    <property type="entry name" value="SODIUM/CALCIUM EXCHANGER"/>
    <property type="match status" value="1"/>
</dbReference>
<reference evidence="9 10" key="1">
    <citation type="journal article" date="2021" name="Nat. Plants">
        <title>The Taxus genome provides insights into paclitaxel biosynthesis.</title>
        <authorList>
            <person name="Xiong X."/>
            <person name="Gou J."/>
            <person name="Liao Q."/>
            <person name="Li Y."/>
            <person name="Zhou Q."/>
            <person name="Bi G."/>
            <person name="Li C."/>
            <person name="Du R."/>
            <person name="Wang X."/>
            <person name="Sun T."/>
            <person name="Guo L."/>
            <person name="Liang H."/>
            <person name="Lu P."/>
            <person name="Wu Y."/>
            <person name="Zhang Z."/>
            <person name="Ro D.K."/>
            <person name="Shang Y."/>
            <person name="Huang S."/>
            <person name="Yan J."/>
        </authorList>
    </citation>
    <scope>NUCLEOTIDE SEQUENCE [LARGE SCALE GENOMIC DNA]</scope>
    <source>
        <strain evidence="9">Ta-2019</strain>
    </source>
</reference>
<dbReference type="GO" id="GO:0016020">
    <property type="term" value="C:membrane"/>
    <property type="evidence" value="ECO:0007669"/>
    <property type="project" value="InterPro"/>
</dbReference>
<dbReference type="Gene3D" id="1.20.1420.30">
    <property type="entry name" value="NCX, central ion-binding region"/>
    <property type="match status" value="1"/>
</dbReference>
<comment type="subcellular location">
    <subcellularLocation>
        <location evidence="1">Endomembrane system</location>
        <topology evidence="1">Multi-pass membrane protein</topology>
    </subcellularLocation>
</comment>
<name>A0AA38FK65_TAXCH</name>
<evidence type="ECO:0000256" key="2">
    <source>
        <dbReference type="ARBA" id="ARBA00022448"/>
    </source>
</evidence>
<dbReference type="AlphaFoldDB" id="A0AA38FK65"/>
<dbReference type="EMBL" id="JAHRHJ020000008">
    <property type="protein sequence ID" value="KAH9305657.1"/>
    <property type="molecule type" value="Genomic_DNA"/>
</dbReference>
<dbReference type="PANTHER" id="PTHR11878:SF65">
    <property type="entry name" value="NA_CA-EXCHANGE PROTEIN, ISOFORM G"/>
    <property type="match status" value="1"/>
</dbReference>
<evidence type="ECO:0000256" key="5">
    <source>
        <dbReference type="ARBA" id="ARBA00023065"/>
    </source>
</evidence>
<keyword evidence="10" id="KW-1185">Reference proteome</keyword>
<evidence type="ECO:0000256" key="7">
    <source>
        <dbReference type="SAM" id="Phobius"/>
    </source>
</evidence>
<dbReference type="Proteomes" id="UP000824469">
    <property type="component" value="Unassembled WGS sequence"/>
</dbReference>
<feature type="transmembrane region" description="Helical" evidence="7">
    <location>
        <begin position="102"/>
        <end position="123"/>
    </location>
</feature>
<evidence type="ECO:0000256" key="4">
    <source>
        <dbReference type="ARBA" id="ARBA00022989"/>
    </source>
</evidence>
<evidence type="ECO:0000256" key="6">
    <source>
        <dbReference type="ARBA" id="ARBA00023136"/>
    </source>
</evidence>
<keyword evidence="3 7" id="KW-0812">Transmembrane</keyword>
<keyword evidence="4 7" id="KW-1133">Transmembrane helix</keyword>
<protein>
    <recommendedName>
        <fullName evidence="8">Sodium/calcium exchanger membrane region domain-containing protein</fullName>
    </recommendedName>
</protein>